<reference evidence="4 5" key="1">
    <citation type="submission" date="2021-12" db="EMBL/GenBank/DDBJ databases">
        <title>Genome sequence of Kibdelosporangium philippinense ATCC 49844.</title>
        <authorList>
            <person name="Fedorov E.A."/>
            <person name="Omeragic M."/>
            <person name="Shalygina K.F."/>
            <person name="Maclea K.S."/>
        </authorList>
    </citation>
    <scope>NUCLEOTIDE SEQUENCE [LARGE SCALE GENOMIC DNA]</scope>
    <source>
        <strain evidence="4 5">ATCC 49844</strain>
    </source>
</reference>
<gene>
    <name evidence="4" type="ORF">LWC34_06775</name>
</gene>
<dbReference type="InterPro" id="IPR050832">
    <property type="entry name" value="Bact_Acetyltransf"/>
</dbReference>
<dbReference type="Gene3D" id="3.40.630.30">
    <property type="match status" value="1"/>
</dbReference>
<evidence type="ECO:0000313" key="4">
    <source>
        <dbReference type="EMBL" id="MCE7002535.1"/>
    </source>
</evidence>
<dbReference type="Proteomes" id="UP001521150">
    <property type="component" value="Unassembled WGS sequence"/>
</dbReference>
<dbReference type="PANTHER" id="PTHR43877">
    <property type="entry name" value="AMINOALKYLPHOSPHONATE N-ACETYLTRANSFERASE-RELATED-RELATED"/>
    <property type="match status" value="1"/>
</dbReference>
<keyword evidence="1" id="KW-0808">Transferase</keyword>
<evidence type="ECO:0000259" key="3">
    <source>
        <dbReference type="PROSITE" id="PS51186"/>
    </source>
</evidence>
<evidence type="ECO:0000256" key="2">
    <source>
        <dbReference type="ARBA" id="ARBA00023315"/>
    </source>
</evidence>
<feature type="domain" description="N-acetyltransferase" evidence="3">
    <location>
        <begin position="3"/>
        <end position="147"/>
    </location>
</feature>
<keyword evidence="2" id="KW-0012">Acyltransferase</keyword>
<name>A0ABS8Z3Y8_9PSEU</name>
<dbReference type="SUPFAM" id="SSF55729">
    <property type="entry name" value="Acyl-CoA N-acyltransferases (Nat)"/>
    <property type="match status" value="1"/>
</dbReference>
<organism evidence="4 5">
    <name type="scientific">Kibdelosporangium philippinense</name>
    <dbReference type="NCBI Taxonomy" id="211113"/>
    <lineage>
        <taxon>Bacteria</taxon>
        <taxon>Bacillati</taxon>
        <taxon>Actinomycetota</taxon>
        <taxon>Actinomycetes</taxon>
        <taxon>Pseudonocardiales</taxon>
        <taxon>Pseudonocardiaceae</taxon>
        <taxon>Kibdelosporangium</taxon>
    </lineage>
</organism>
<dbReference type="EMBL" id="JAJVCN010000001">
    <property type="protein sequence ID" value="MCE7002535.1"/>
    <property type="molecule type" value="Genomic_DNA"/>
</dbReference>
<dbReference type="PROSITE" id="PS51186">
    <property type="entry name" value="GNAT"/>
    <property type="match status" value="1"/>
</dbReference>
<evidence type="ECO:0000256" key="1">
    <source>
        <dbReference type="ARBA" id="ARBA00022679"/>
    </source>
</evidence>
<sequence length="147" mass="15821">MTITIRPASEVDLPALLALYAELHPADPTLSTEVALDTWRAIEAQAGRAILVAESDGVVVGTIDCTTLPNLTRGGRPFMLVENVVVTEGLRRSGIGVALVTAAIALAKETQCYKIQLLSRASRTAAHAFYESLGFRTVAQGYRLYFD</sequence>
<protein>
    <submittedName>
        <fullName evidence="4">GNAT family N-acetyltransferase</fullName>
    </submittedName>
</protein>
<dbReference type="RefSeq" id="WP_233723737.1">
    <property type="nucleotide sequence ID" value="NZ_JAJVCN010000001.1"/>
</dbReference>
<proteinExistence type="predicted"/>
<dbReference type="Pfam" id="PF00583">
    <property type="entry name" value="Acetyltransf_1"/>
    <property type="match status" value="1"/>
</dbReference>
<evidence type="ECO:0000313" key="5">
    <source>
        <dbReference type="Proteomes" id="UP001521150"/>
    </source>
</evidence>
<dbReference type="InterPro" id="IPR000182">
    <property type="entry name" value="GNAT_dom"/>
</dbReference>
<accession>A0ABS8Z3Y8</accession>
<comment type="caution">
    <text evidence="4">The sequence shown here is derived from an EMBL/GenBank/DDBJ whole genome shotgun (WGS) entry which is preliminary data.</text>
</comment>
<dbReference type="CDD" id="cd04301">
    <property type="entry name" value="NAT_SF"/>
    <property type="match status" value="1"/>
</dbReference>
<dbReference type="InterPro" id="IPR016181">
    <property type="entry name" value="Acyl_CoA_acyltransferase"/>
</dbReference>
<keyword evidence="5" id="KW-1185">Reference proteome</keyword>